<evidence type="ECO:0000313" key="1">
    <source>
        <dbReference type="EMBL" id="RDX63341.1"/>
    </source>
</evidence>
<dbReference type="EMBL" id="QJKJ01014954">
    <property type="protein sequence ID" value="RDX63341.1"/>
    <property type="molecule type" value="Genomic_DNA"/>
</dbReference>
<reference evidence="1" key="1">
    <citation type="submission" date="2018-05" db="EMBL/GenBank/DDBJ databases">
        <title>Draft genome of Mucuna pruriens seed.</title>
        <authorList>
            <person name="Nnadi N.E."/>
            <person name="Vos R."/>
            <person name="Hasami M.H."/>
            <person name="Devisetty U.K."/>
            <person name="Aguiy J.C."/>
        </authorList>
    </citation>
    <scope>NUCLEOTIDE SEQUENCE [LARGE SCALE GENOMIC DNA]</scope>
    <source>
        <strain evidence="1">JCA_2017</strain>
    </source>
</reference>
<name>A0A371EBC5_MUCPR</name>
<feature type="non-terminal residue" evidence="1">
    <location>
        <position position="1"/>
    </location>
</feature>
<accession>A0A371EBC5</accession>
<dbReference type="AlphaFoldDB" id="A0A371EBC5"/>
<protein>
    <submittedName>
        <fullName evidence="1">Uncharacterized protein</fullName>
    </submittedName>
</protein>
<keyword evidence="2" id="KW-1185">Reference proteome</keyword>
<proteinExistence type="predicted"/>
<sequence length="124" mass="14199">MLQLLEERLDTLEGVKQSDFDAADLCLVPNIVIPPKFELLAFDKYEKTTCPKRRWLHMPMMIFIDTLHLSFYEKTVGNMVSNFSDLVLIGERIEAGMRTRKIVPEAVASHPNEFPNSEEGEEAT</sequence>
<dbReference type="OrthoDB" id="1750196at2759"/>
<organism evidence="1 2">
    <name type="scientific">Mucuna pruriens</name>
    <name type="common">Velvet bean</name>
    <name type="synonym">Dolichos pruriens</name>
    <dbReference type="NCBI Taxonomy" id="157652"/>
    <lineage>
        <taxon>Eukaryota</taxon>
        <taxon>Viridiplantae</taxon>
        <taxon>Streptophyta</taxon>
        <taxon>Embryophyta</taxon>
        <taxon>Tracheophyta</taxon>
        <taxon>Spermatophyta</taxon>
        <taxon>Magnoliopsida</taxon>
        <taxon>eudicotyledons</taxon>
        <taxon>Gunneridae</taxon>
        <taxon>Pentapetalae</taxon>
        <taxon>rosids</taxon>
        <taxon>fabids</taxon>
        <taxon>Fabales</taxon>
        <taxon>Fabaceae</taxon>
        <taxon>Papilionoideae</taxon>
        <taxon>50 kb inversion clade</taxon>
        <taxon>NPAAA clade</taxon>
        <taxon>indigoferoid/millettioid clade</taxon>
        <taxon>Phaseoleae</taxon>
        <taxon>Mucuna</taxon>
    </lineage>
</organism>
<dbReference type="Proteomes" id="UP000257109">
    <property type="component" value="Unassembled WGS sequence"/>
</dbReference>
<gene>
    <name evidence="1" type="ORF">CR513_58243</name>
</gene>
<comment type="caution">
    <text evidence="1">The sequence shown here is derived from an EMBL/GenBank/DDBJ whole genome shotgun (WGS) entry which is preliminary data.</text>
</comment>
<evidence type="ECO:0000313" key="2">
    <source>
        <dbReference type="Proteomes" id="UP000257109"/>
    </source>
</evidence>